<evidence type="ECO:0000256" key="13">
    <source>
        <dbReference type="HAMAP-Rule" id="MF_00782"/>
    </source>
</evidence>
<accession>A0A9X3JF45</accession>
<dbReference type="PANTHER" id="PTHR38761">
    <property type="entry name" value="GLUTAMATE--CYSTEINE LIGASE"/>
    <property type="match status" value="1"/>
</dbReference>
<evidence type="ECO:0000256" key="4">
    <source>
        <dbReference type="ARBA" id="ARBA00022598"/>
    </source>
</evidence>
<keyword evidence="4 13" id="KW-0436">Ligase</keyword>
<dbReference type="NCBIfam" id="TIGR01435">
    <property type="entry name" value="glu_cys_lig_rel"/>
    <property type="match status" value="1"/>
</dbReference>
<dbReference type="Proteomes" id="UP001146670">
    <property type="component" value="Unassembled WGS sequence"/>
</dbReference>
<dbReference type="Pfam" id="PF04262">
    <property type="entry name" value="Glu_cys_ligase"/>
    <property type="match status" value="1"/>
</dbReference>
<dbReference type="InterPro" id="IPR040657">
    <property type="entry name" value="GshAB_ATP-grasp"/>
</dbReference>
<dbReference type="SUPFAM" id="SSF55931">
    <property type="entry name" value="Glutamine synthetase/guanido kinase"/>
    <property type="match status" value="1"/>
</dbReference>
<evidence type="ECO:0000256" key="10">
    <source>
        <dbReference type="ARBA" id="ARBA00023211"/>
    </source>
</evidence>
<dbReference type="NCBIfam" id="NF002688">
    <property type="entry name" value="PRK02471.1"/>
    <property type="match status" value="1"/>
</dbReference>
<dbReference type="EC" id="6.3.2.2" evidence="13"/>
<dbReference type="AlphaFoldDB" id="A0A9X3JF45"/>
<dbReference type="Gene3D" id="3.30.470.20">
    <property type="entry name" value="ATP-grasp fold, B domain"/>
    <property type="match status" value="2"/>
</dbReference>
<evidence type="ECO:0000256" key="9">
    <source>
        <dbReference type="ARBA" id="ARBA00022842"/>
    </source>
</evidence>
<keyword evidence="16" id="KW-1185">Reference proteome</keyword>
<dbReference type="InterPro" id="IPR013815">
    <property type="entry name" value="ATP_grasp_subdomain_1"/>
</dbReference>
<dbReference type="EC" id="6.3.2.3" evidence="13"/>
<comment type="catalytic activity">
    <reaction evidence="13">
        <text>gamma-L-glutamyl-L-cysteine + glycine + ATP = glutathione + ADP + phosphate + H(+)</text>
        <dbReference type="Rhea" id="RHEA:13557"/>
        <dbReference type="ChEBI" id="CHEBI:15378"/>
        <dbReference type="ChEBI" id="CHEBI:30616"/>
        <dbReference type="ChEBI" id="CHEBI:43474"/>
        <dbReference type="ChEBI" id="CHEBI:57305"/>
        <dbReference type="ChEBI" id="CHEBI:57925"/>
        <dbReference type="ChEBI" id="CHEBI:58173"/>
        <dbReference type="ChEBI" id="CHEBI:456216"/>
        <dbReference type="EC" id="6.3.2.3"/>
    </reaction>
</comment>
<evidence type="ECO:0000256" key="6">
    <source>
        <dbReference type="ARBA" id="ARBA00022723"/>
    </source>
</evidence>
<dbReference type="GO" id="GO:0005524">
    <property type="term" value="F:ATP binding"/>
    <property type="evidence" value="ECO:0007669"/>
    <property type="project" value="UniProtKB-UniRule"/>
</dbReference>
<dbReference type="PANTHER" id="PTHR38761:SF1">
    <property type="entry name" value="GLUTAMATE--CYSTEINE LIGASE"/>
    <property type="match status" value="1"/>
</dbReference>
<dbReference type="InterPro" id="IPR006335">
    <property type="entry name" value="Glut_biosynth"/>
</dbReference>
<evidence type="ECO:0000313" key="16">
    <source>
        <dbReference type="Proteomes" id="UP001146670"/>
    </source>
</evidence>
<dbReference type="Gene3D" id="3.30.1490.20">
    <property type="entry name" value="ATP-grasp fold, A domain"/>
    <property type="match status" value="1"/>
</dbReference>
<evidence type="ECO:0000256" key="5">
    <source>
        <dbReference type="ARBA" id="ARBA00022684"/>
    </source>
</evidence>
<dbReference type="GO" id="GO:0004363">
    <property type="term" value="F:glutathione synthase activity"/>
    <property type="evidence" value="ECO:0007669"/>
    <property type="project" value="UniProtKB-UniRule"/>
</dbReference>
<keyword evidence="8 13" id="KW-0067">ATP-binding</keyword>
<gene>
    <name evidence="13 15" type="primary">gshAB</name>
    <name evidence="13" type="synonym">gshF</name>
    <name evidence="15" type="ORF">OW157_00175</name>
</gene>
<keyword evidence="5 13" id="KW-0317">Glutathione biosynthesis</keyword>
<comment type="catalytic activity">
    <reaction evidence="12 13">
        <text>L-cysteine + L-glutamate + ATP = gamma-L-glutamyl-L-cysteine + ADP + phosphate + H(+)</text>
        <dbReference type="Rhea" id="RHEA:13285"/>
        <dbReference type="ChEBI" id="CHEBI:15378"/>
        <dbReference type="ChEBI" id="CHEBI:29985"/>
        <dbReference type="ChEBI" id="CHEBI:30616"/>
        <dbReference type="ChEBI" id="CHEBI:35235"/>
        <dbReference type="ChEBI" id="CHEBI:43474"/>
        <dbReference type="ChEBI" id="CHEBI:58173"/>
        <dbReference type="ChEBI" id="CHEBI:456216"/>
        <dbReference type="EC" id="6.3.2.2"/>
    </reaction>
</comment>
<dbReference type="SUPFAM" id="SSF56059">
    <property type="entry name" value="Glutathione synthetase ATP-binding domain-like"/>
    <property type="match status" value="1"/>
</dbReference>
<dbReference type="GO" id="GO:0008716">
    <property type="term" value="F:D-alanine-D-alanine ligase activity"/>
    <property type="evidence" value="ECO:0007669"/>
    <property type="project" value="InterPro"/>
</dbReference>
<keyword evidence="7 13" id="KW-0547">Nucleotide-binding</keyword>
<sequence length="760" mass="86432">MQGLQSFISADGMGQLFQQSTVGLEREGHRIASDGKLALTPHPPKIDGAATSFFIQRDFAESQLELVTPPVHDTSELMQWLQAIHEVAVRSCDHDERLWPFSAPPALPSDEAIAVANLEKAEDIAYREYLVKVYGKKLQMISGIHYNFELSDDFIQAWYQANDSRQSYQSFKSNFYLRLARNFLRYQWLVVYLFGASPAAHDSFYNKLSDKFDHPIRSIRNSHLGYINKDDVTYSYANLEEYARQLTANVDEGRLVAEKEFYSNVRLRGGKTAWELVDHGIDYLEFRLFDIQPQAPYGIWAEDIDFMRYFILYLIWMDEDSNMDAVRLGNKIKTAVAEEDAFSRTAYYEEGREILAGMRQMLVAIGGPKSVYGILDKMLDRLDHPELTPAAKFYKKAPDNKTYQIMGEEIAAKNAEDIRRYPYLLGGFTDMELSTQLLMADAIQGGYYIDILDRDQQIIRLTYKDHQEIIKNANITSKDTYISHYVMENKEVTKLLLEEAGYQVPKSQTYKHLDQAKADISRFVNRPLVVKPKSTNMGIGISIFKHGGKEADLQAALELAFDKDDTVLVEEYVDGTEYRFYVMDGKTQAVLLRVGANVRGDGESTIAQLVDEKNQDKLRGNDHRSPLEIIKQGPEEAQTLKNQGLDFDSVLAKGELAYLRDNSNISTGGDSIDMTELMHPSYKEIAQEMAKALGANISGLDLIIADYEEAATDKNYACIEANFNPMMMMHIYPAKGQGQPLNKRLLQSLFPEKTHYTKEG</sequence>
<protein>
    <recommendedName>
        <fullName evidence="13">Glutathione biosynthesis bifunctional protein GshAB</fullName>
    </recommendedName>
    <alternativeName>
        <fullName evidence="13">Gamma-GCS-GS</fullName>
        <shortName evidence="13">GCS-GS</shortName>
    </alternativeName>
    <domain>
        <recommendedName>
            <fullName evidence="13">Glutamate--cysteine ligase</fullName>
            <ecNumber evidence="13">6.3.2.2</ecNumber>
        </recommendedName>
        <alternativeName>
            <fullName evidence="13">Gamma-ECS</fullName>
            <shortName evidence="13">GCS</shortName>
        </alternativeName>
        <alternativeName>
            <fullName evidence="13">Gamma-glutamylcysteine synthetase</fullName>
        </alternativeName>
    </domain>
    <domain>
        <recommendedName>
            <fullName evidence="13">Glutathione synthetase</fullName>
            <ecNumber evidence="13">6.3.2.3</ecNumber>
        </recommendedName>
        <alternativeName>
            <fullName evidence="13">GSH synthetase</fullName>
            <shortName evidence="13">GS</shortName>
            <shortName evidence="13">GSH-S</shortName>
            <shortName evidence="13">GSHase</shortName>
        </alternativeName>
        <alternativeName>
            <fullName evidence="13">Glutathione synthase</fullName>
        </alternativeName>
    </domain>
</protein>
<dbReference type="InterPro" id="IPR006334">
    <property type="entry name" value="Glut_cys_ligase"/>
</dbReference>
<comment type="subunit">
    <text evidence="13">Monomer.</text>
</comment>
<comment type="pathway">
    <text evidence="13">Sulfur metabolism; glutathione biosynthesis; glutathione from L-cysteine and L-glutamate: step 2/2.</text>
</comment>
<feature type="region of interest" description="Glutamate--cysteine ligase" evidence="13">
    <location>
        <begin position="1"/>
        <end position="337"/>
    </location>
</feature>
<dbReference type="RefSeq" id="WP_268751305.1">
    <property type="nucleotide sequence ID" value="NZ_JAPRFQ010000001.1"/>
</dbReference>
<comment type="cofactor">
    <cofactor evidence="1">
        <name>Mn(2+)</name>
        <dbReference type="ChEBI" id="CHEBI:29035"/>
    </cofactor>
</comment>
<keyword evidence="6" id="KW-0479">Metal-binding</keyword>
<evidence type="ECO:0000259" key="14">
    <source>
        <dbReference type="PROSITE" id="PS50975"/>
    </source>
</evidence>
<comment type="similarity">
    <text evidence="13">In the N-terminal section; belongs to the glutamate--cysteine ligase type 1 family. Type 2 subfamily.</text>
</comment>
<feature type="domain" description="ATP-grasp" evidence="14">
    <location>
        <begin position="494"/>
        <end position="750"/>
    </location>
</feature>
<keyword evidence="9" id="KW-0460">Magnesium</keyword>
<evidence type="ECO:0000256" key="12">
    <source>
        <dbReference type="ARBA" id="ARBA00048819"/>
    </source>
</evidence>
<dbReference type="GO" id="GO:0046872">
    <property type="term" value="F:metal ion binding"/>
    <property type="evidence" value="ECO:0007669"/>
    <property type="project" value="UniProtKB-KW"/>
</dbReference>
<dbReference type="Pfam" id="PF07478">
    <property type="entry name" value="Dala_Dala_lig_C"/>
    <property type="match status" value="1"/>
</dbReference>
<dbReference type="HAMAP" id="MF_00782">
    <property type="entry name" value="Glut_biosynth"/>
    <property type="match status" value="1"/>
</dbReference>
<comment type="cofactor">
    <cofactor evidence="2">
        <name>Mg(2+)</name>
        <dbReference type="ChEBI" id="CHEBI:18420"/>
    </cofactor>
</comment>
<dbReference type="Gene3D" id="3.30.590.20">
    <property type="match status" value="1"/>
</dbReference>
<comment type="caution">
    <text evidence="15">The sequence shown here is derived from an EMBL/GenBank/DDBJ whole genome shotgun (WGS) entry which is preliminary data.</text>
</comment>
<dbReference type="InterPro" id="IPR014746">
    <property type="entry name" value="Gln_synth/guanido_kin_cat_dom"/>
</dbReference>
<evidence type="ECO:0000256" key="3">
    <source>
        <dbReference type="ARBA" id="ARBA00005006"/>
    </source>
</evidence>
<dbReference type="InterPro" id="IPR011761">
    <property type="entry name" value="ATP-grasp"/>
</dbReference>
<evidence type="ECO:0000256" key="11">
    <source>
        <dbReference type="ARBA" id="ARBA00023268"/>
    </source>
</evidence>
<dbReference type="GO" id="GO:0005829">
    <property type="term" value="C:cytosol"/>
    <property type="evidence" value="ECO:0007669"/>
    <property type="project" value="TreeGrafter"/>
</dbReference>
<keyword evidence="10" id="KW-0464">Manganese</keyword>
<proteinExistence type="inferred from homology"/>
<dbReference type="PROSITE" id="PS50975">
    <property type="entry name" value="ATP_GRASP"/>
    <property type="match status" value="1"/>
</dbReference>
<evidence type="ECO:0000313" key="15">
    <source>
        <dbReference type="EMBL" id="MCZ0724980.1"/>
    </source>
</evidence>
<reference evidence="15" key="1">
    <citation type="submission" date="2022-12" db="EMBL/GenBank/DDBJ databases">
        <title>Description and comparative metabolic analysis of Aerococcus sp. nov., isolated from the feces of a pig.</title>
        <authorList>
            <person name="Chang Y.-H."/>
        </authorList>
    </citation>
    <scope>NUCLEOTIDE SEQUENCE</scope>
    <source>
        <strain evidence="15">YH-aer222</strain>
    </source>
</reference>
<keyword evidence="11 13" id="KW-0511">Multifunctional enzyme</keyword>
<evidence type="ECO:0000256" key="7">
    <source>
        <dbReference type="ARBA" id="ARBA00022741"/>
    </source>
</evidence>
<evidence type="ECO:0000256" key="8">
    <source>
        <dbReference type="ARBA" id="ARBA00022840"/>
    </source>
</evidence>
<name>A0A9X3JF45_9LACT</name>
<comment type="function">
    <text evidence="13">Synthesizes glutathione from L-glutamate and L-cysteine via gamma-L-glutamyl-L-cysteine.</text>
</comment>
<evidence type="ECO:0000256" key="2">
    <source>
        <dbReference type="ARBA" id="ARBA00001946"/>
    </source>
</evidence>
<dbReference type="GO" id="GO:0004357">
    <property type="term" value="F:glutamate-cysteine ligase activity"/>
    <property type="evidence" value="ECO:0007669"/>
    <property type="project" value="UniProtKB-UniRule"/>
</dbReference>
<comment type="pathway">
    <text evidence="3 13">Sulfur metabolism; glutathione biosynthesis; glutathione from L-cysteine and L-glutamate: step 1/2.</text>
</comment>
<dbReference type="EMBL" id="JAPRFR010000001">
    <property type="protein sequence ID" value="MCZ0724980.1"/>
    <property type="molecule type" value="Genomic_DNA"/>
</dbReference>
<organism evidence="15 16">
    <name type="scientific">Aerococcus kribbianus</name>
    <dbReference type="NCBI Taxonomy" id="2999064"/>
    <lineage>
        <taxon>Bacteria</taxon>
        <taxon>Bacillati</taxon>
        <taxon>Bacillota</taxon>
        <taxon>Bacilli</taxon>
        <taxon>Lactobacillales</taxon>
        <taxon>Aerococcaceae</taxon>
        <taxon>Aerococcus</taxon>
    </lineage>
</organism>
<evidence type="ECO:0000256" key="1">
    <source>
        <dbReference type="ARBA" id="ARBA00001936"/>
    </source>
</evidence>
<dbReference type="InterPro" id="IPR007370">
    <property type="entry name" value="Glu_cys_ligase"/>
</dbReference>
<dbReference type="InterPro" id="IPR011095">
    <property type="entry name" value="Dala_Dala_lig_C"/>
</dbReference>
<dbReference type="Pfam" id="PF18419">
    <property type="entry name" value="ATP-grasp_6"/>
    <property type="match status" value="1"/>
</dbReference>